<dbReference type="AlphaFoldDB" id="A0A815VBZ7"/>
<evidence type="ECO:0000313" key="2">
    <source>
        <dbReference type="Proteomes" id="UP000663860"/>
    </source>
</evidence>
<evidence type="ECO:0000313" key="1">
    <source>
        <dbReference type="EMBL" id="CAF1528137.1"/>
    </source>
</evidence>
<sequence>GTIKGYVLELAGTTSSNDSGVSIAVLMPQNVITTGSYNSLT</sequence>
<dbReference type="EMBL" id="CAJNOE010007533">
    <property type="protein sequence ID" value="CAF1528137.1"/>
    <property type="molecule type" value="Genomic_DNA"/>
</dbReference>
<proteinExistence type="predicted"/>
<protein>
    <submittedName>
        <fullName evidence="1">Uncharacterized protein</fullName>
    </submittedName>
</protein>
<reference evidence="1" key="1">
    <citation type="submission" date="2021-02" db="EMBL/GenBank/DDBJ databases">
        <authorList>
            <person name="Nowell W R."/>
        </authorList>
    </citation>
    <scope>NUCLEOTIDE SEQUENCE</scope>
</reference>
<dbReference type="Proteomes" id="UP000663860">
    <property type="component" value="Unassembled WGS sequence"/>
</dbReference>
<name>A0A815VBZ7_9BILA</name>
<organism evidence="1 2">
    <name type="scientific">Adineta steineri</name>
    <dbReference type="NCBI Taxonomy" id="433720"/>
    <lineage>
        <taxon>Eukaryota</taxon>
        <taxon>Metazoa</taxon>
        <taxon>Spiralia</taxon>
        <taxon>Gnathifera</taxon>
        <taxon>Rotifera</taxon>
        <taxon>Eurotatoria</taxon>
        <taxon>Bdelloidea</taxon>
        <taxon>Adinetida</taxon>
        <taxon>Adinetidae</taxon>
        <taxon>Adineta</taxon>
    </lineage>
</organism>
<comment type="caution">
    <text evidence="1">The sequence shown here is derived from an EMBL/GenBank/DDBJ whole genome shotgun (WGS) entry which is preliminary data.</text>
</comment>
<feature type="non-terminal residue" evidence="1">
    <location>
        <position position="1"/>
    </location>
</feature>
<accession>A0A815VBZ7</accession>
<gene>
    <name evidence="1" type="ORF">IZO911_LOCUS46066</name>
</gene>